<organism evidence="2 3">
    <name type="scientific">Fusarium oxysporum</name>
    <name type="common">Fusarium vascular wilt</name>
    <dbReference type="NCBI Taxonomy" id="5507"/>
    <lineage>
        <taxon>Eukaryota</taxon>
        <taxon>Fungi</taxon>
        <taxon>Dikarya</taxon>
        <taxon>Ascomycota</taxon>
        <taxon>Pezizomycotina</taxon>
        <taxon>Sordariomycetes</taxon>
        <taxon>Hypocreomycetidae</taxon>
        <taxon>Hypocreales</taxon>
        <taxon>Nectriaceae</taxon>
        <taxon>Fusarium</taxon>
        <taxon>Fusarium oxysporum species complex</taxon>
    </lineage>
</organism>
<feature type="region of interest" description="Disordered" evidence="1">
    <location>
        <begin position="105"/>
        <end position="140"/>
    </location>
</feature>
<evidence type="ECO:0000313" key="3">
    <source>
        <dbReference type="Proteomes" id="UP000219369"/>
    </source>
</evidence>
<dbReference type="VEuPathDB" id="FungiDB:FOC1_g10009764"/>
<name>A0A2H3TLU7_FUSOX</name>
<accession>A0A2H3TLU7</accession>
<gene>
    <name evidence="2" type="ORF">FRV6_12782</name>
</gene>
<dbReference type="VEuPathDB" id="FungiDB:FOC4_g10004703"/>
<feature type="region of interest" description="Disordered" evidence="1">
    <location>
        <begin position="54"/>
        <end position="88"/>
    </location>
</feature>
<proteinExistence type="predicted"/>
<feature type="compositionally biased region" description="Acidic residues" evidence="1">
    <location>
        <begin position="54"/>
        <end position="71"/>
    </location>
</feature>
<feature type="compositionally biased region" description="Acidic residues" evidence="1">
    <location>
        <begin position="115"/>
        <end position="140"/>
    </location>
</feature>
<dbReference type="EMBL" id="FMJY01000007">
    <property type="protein sequence ID" value="SCO88655.1"/>
    <property type="molecule type" value="Genomic_DNA"/>
</dbReference>
<dbReference type="Proteomes" id="UP000219369">
    <property type="component" value="Unassembled WGS sequence"/>
</dbReference>
<feature type="region of interest" description="Disordered" evidence="1">
    <location>
        <begin position="199"/>
        <end position="236"/>
    </location>
</feature>
<dbReference type="AlphaFoldDB" id="A0A2H3TLU7"/>
<dbReference type="OrthoDB" id="5076918at2759"/>
<reference evidence="3" key="1">
    <citation type="submission" date="2016-09" db="EMBL/GenBank/DDBJ databases">
        <authorList>
            <person name="Guldener U."/>
        </authorList>
    </citation>
    <scope>NUCLEOTIDE SEQUENCE [LARGE SCALE GENOMIC DNA]</scope>
    <source>
        <strain evidence="3">V64-1</strain>
    </source>
</reference>
<evidence type="ECO:0000256" key="1">
    <source>
        <dbReference type="SAM" id="MobiDB-lite"/>
    </source>
</evidence>
<protein>
    <submittedName>
        <fullName evidence="2">Uncharacterized protein</fullName>
    </submittedName>
</protein>
<sequence length="236" mass="25892">MAVSEDEDSVPFADEDFVAYEDVEIEASDGEVAAAYGNAETVACEYVVTAPSEGEDSVAFDTETEASDEASEPCKVNAEPDEDEDTPYADAEPCVAMAAYEDEATVAPGDKENAASEDMETEQLEVTDAEPFEGVEPEPELEVVEPFEVTEPRAVIAELVVVKLGVIEKSAKVELLLKLQPLRMVEELLVQLLKTQQPLNESPWRPHRPQLTQPPYHSPPKQPSRLSQPFNVVKRS</sequence>
<evidence type="ECO:0000313" key="2">
    <source>
        <dbReference type="EMBL" id="SCO88655.1"/>
    </source>
</evidence>